<accession>A0A6A6KUV7</accession>
<dbReference type="AlphaFoldDB" id="A0A6A6KUV7"/>
<name>A0A6A6KUV7_HEVBR</name>
<dbReference type="PROSITE" id="PS00018">
    <property type="entry name" value="EF_HAND_1"/>
    <property type="match status" value="1"/>
</dbReference>
<keyword evidence="1" id="KW-0106">Calcium</keyword>
<dbReference type="InterPro" id="IPR018247">
    <property type="entry name" value="EF_Hand_1_Ca_BS"/>
</dbReference>
<comment type="caution">
    <text evidence="3">The sequence shown here is derived from an EMBL/GenBank/DDBJ whole genome shotgun (WGS) entry which is preliminary data.</text>
</comment>
<evidence type="ECO:0000256" key="1">
    <source>
        <dbReference type="ARBA" id="ARBA00022837"/>
    </source>
</evidence>
<dbReference type="GO" id="GO:0005509">
    <property type="term" value="F:calcium ion binding"/>
    <property type="evidence" value="ECO:0007669"/>
    <property type="project" value="InterPro"/>
</dbReference>
<sequence>MLPQNAPISQLPVMAELEQSRMSVEVLDGATIVNFVEDEEAFTVSIRDRFAHLDTDQDGLLSYAEMLKELQSLRVFETHFGIDVKRDPEELARVYGSLFEQFDHDLNGRVDLEEFKEETKQMMLAMANGLGFLPVQMVLEEDSLLKKAVERESAFASAAA</sequence>
<dbReference type="InterPro" id="IPR002048">
    <property type="entry name" value="EF_hand_dom"/>
</dbReference>
<evidence type="ECO:0000313" key="3">
    <source>
        <dbReference type="EMBL" id="KAF2292354.1"/>
    </source>
</evidence>
<evidence type="ECO:0000259" key="2">
    <source>
        <dbReference type="PROSITE" id="PS50222"/>
    </source>
</evidence>
<feature type="domain" description="EF-hand" evidence="2">
    <location>
        <begin position="90"/>
        <end position="125"/>
    </location>
</feature>
<dbReference type="Pfam" id="PF13499">
    <property type="entry name" value="EF-hand_7"/>
    <property type="match status" value="1"/>
</dbReference>
<organism evidence="3 4">
    <name type="scientific">Hevea brasiliensis</name>
    <name type="common">Para rubber tree</name>
    <name type="synonym">Siphonia brasiliensis</name>
    <dbReference type="NCBI Taxonomy" id="3981"/>
    <lineage>
        <taxon>Eukaryota</taxon>
        <taxon>Viridiplantae</taxon>
        <taxon>Streptophyta</taxon>
        <taxon>Embryophyta</taxon>
        <taxon>Tracheophyta</taxon>
        <taxon>Spermatophyta</taxon>
        <taxon>Magnoliopsida</taxon>
        <taxon>eudicotyledons</taxon>
        <taxon>Gunneridae</taxon>
        <taxon>Pentapetalae</taxon>
        <taxon>rosids</taxon>
        <taxon>fabids</taxon>
        <taxon>Malpighiales</taxon>
        <taxon>Euphorbiaceae</taxon>
        <taxon>Crotonoideae</taxon>
        <taxon>Micrandreae</taxon>
        <taxon>Hevea</taxon>
    </lineage>
</organism>
<feature type="domain" description="EF-hand" evidence="2">
    <location>
        <begin position="46"/>
        <end position="76"/>
    </location>
</feature>
<reference evidence="3 4" key="1">
    <citation type="journal article" date="2020" name="Mol. Plant">
        <title>The Chromosome-Based Rubber Tree Genome Provides New Insights into Spurge Genome Evolution and Rubber Biosynthesis.</title>
        <authorList>
            <person name="Liu J."/>
            <person name="Shi C."/>
            <person name="Shi C.C."/>
            <person name="Li W."/>
            <person name="Zhang Q.J."/>
            <person name="Zhang Y."/>
            <person name="Li K."/>
            <person name="Lu H.F."/>
            <person name="Shi C."/>
            <person name="Zhu S.T."/>
            <person name="Xiao Z.Y."/>
            <person name="Nan H."/>
            <person name="Yue Y."/>
            <person name="Zhu X.G."/>
            <person name="Wu Y."/>
            <person name="Hong X.N."/>
            <person name="Fan G.Y."/>
            <person name="Tong Y."/>
            <person name="Zhang D."/>
            <person name="Mao C.L."/>
            <person name="Liu Y.L."/>
            <person name="Hao S.J."/>
            <person name="Liu W.Q."/>
            <person name="Lv M.Q."/>
            <person name="Zhang H.B."/>
            <person name="Liu Y."/>
            <person name="Hu-Tang G.R."/>
            <person name="Wang J.P."/>
            <person name="Wang J.H."/>
            <person name="Sun Y.H."/>
            <person name="Ni S.B."/>
            <person name="Chen W.B."/>
            <person name="Zhang X.C."/>
            <person name="Jiao Y.N."/>
            <person name="Eichler E.E."/>
            <person name="Li G.H."/>
            <person name="Liu X."/>
            <person name="Gao L.Z."/>
        </authorList>
    </citation>
    <scope>NUCLEOTIDE SEQUENCE [LARGE SCALE GENOMIC DNA]</scope>
    <source>
        <strain evidence="4">cv. GT1</strain>
        <tissue evidence="3">Leaf</tissue>
    </source>
</reference>
<dbReference type="PANTHER" id="PTHR34574">
    <property type="entry name" value="CALCIUM-BINDING EF-HAND FAMILY PROTEIN-RELATED"/>
    <property type="match status" value="1"/>
</dbReference>
<dbReference type="Gene3D" id="1.10.238.10">
    <property type="entry name" value="EF-hand"/>
    <property type="match status" value="1"/>
</dbReference>
<gene>
    <name evidence="3" type="ORF">GH714_020469</name>
</gene>
<dbReference type="SUPFAM" id="SSF47473">
    <property type="entry name" value="EF-hand"/>
    <property type="match status" value="1"/>
</dbReference>
<dbReference type="EMBL" id="JAAGAX010000014">
    <property type="protein sequence ID" value="KAF2292354.1"/>
    <property type="molecule type" value="Genomic_DNA"/>
</dbReference>
<keyword evidence="4" id="KW-1185">Reference proteome</keyword>
<evidence type="ECO:0000313" key="4">
    <source>
        <dbReference type="Proteomes" id="UP000467840"/>
    </source>
</evidence>
<dbReference type="PANTHER" id="PTHR34574:SF10">
    <property type="entry name" value="OS09G0482800 PROTEIN"/>
    <property type="match status" value="1"/>
</dbReference>
<protein>
    <recommendedName>
        <fullName evidence="2">EF-hand domain-containing protein</fullName>
    </recommendedName>
</protein>
<dbReference type="PROSITE" id="PS50222">
    <property type="entry name" value="EF_HAND_2"/>
    <property type="match status" value="2"/>
</dbReference>
<dbReference type="Proteomes" id="UP000467840">
    <property type="component" value="Chromosome 13"/>
</dbReference>
<proteinExistence type="predicted"/>
<dbReference type="InterPro" id="IPR011992">
    <property type="entry name" value="EF-hand-dom_pair"/>
</dbReference>